<dbReference type="Proteomes" id="UP000015101">
    <property type="component" value="Unassembled WGS sequence"/>
</dbReference>
<protein>
    <submittedName>
        <fullName evidence="1 2">Uncharacterized protein</fullName>
    </submittedName>
</protein>
<dbReference type="HOGENOM" id="CLU_2017704_0_0_1"/>
<keyword evidence="3" id="KW-1185">Reference proteome</keyword>
<evidence type="ECO:0000313" key="1">
    <source>
        <dbReference type="EMBL" id="ESO00834.1"/>
    </source>
</evidence>
<name>T1F951_HELRO</name>
<evidence type="ECO:0000313" key="2">
    <source>
        <dbReference type="EnsemblMetazoa" id="HelroP175327"/>
    </source>
</evidence>
<dbReference type="EMBL" id="KB096864">
    <property type="protein sequence ID" value="ESO00834.1"/>
    <property type="molecule type" value="Genomic_DNA"/>
</dbReference>
<dbReference type="RefSeq" id="XP_009021005.1">
    <property type="nucleotide sequence ID" value="XM_009022757.1"/>
</dbReference>
<dbReference type="CTD" id="20205350"/>
<reference evidence="3" key="1">
    <citation type="submission" date="2012-12" db="EMBL/GenBank/DDBJ databases">
        <authorList>
            <person name="Hellsten U."/>
            <person name="Grimwood J."/>
            <person name="Chapman J.A."/>
            <person name="Shapiro H."/>
            <person name="Aerts A."/>
            <person name="Otillar R.P."/>
            <person name="Terry A.Y."/>
            <person name="Boore J.L."/>
            <person name="Simakov O."/>
            <person name="Marletaz F."/>
            <person name="Cho S.-J."/>
            <person name="Edsinger-Gonzales E."/>
            <person name="Havlak P."/>
            <person name="Kuo D.-H."/>
            <person name="Larsson T."/>
            <person name="Lv J."/>
            <person name="Arendt D."/>
            <person name="Savage R."/>
            <person name="Osoegawa K."/>
            <person name="de Jong P."/>
            <person name="Lindberg D.R."/>
            <person name="Seaver E.C."/>
            <person name="Weisblat D.A."/>
            <person name="Putnam N.H."/>
            <person name="Grigoriev I.V."/>
            <person name="Rokhsar D.S."/>
        </authorList>
    </citation>
    <scope>NUCLEOTIDE SEQUENCE</scope>
</reference>
<evidence type="ECO:0000313" key="3">
    <source>
        <dbReference type="Proteomes" id="UP000015101"/>
    </source>
</evidence>
<organism evidence="2 3">
    <name type="scientific">Helobdella robusta</name>
    <name type="common">Californian leech</name>
    <dbReference type="NCBI Taxonomy" id="6412"/>
    <lineage>
        <taxon>Eukaryota</taxon>
        <taxon>Metazoa</taxon>
        <taxon>Spiralia</taxon>
        <taxon>Lophotrochozoa</taxon>
        <taxon>Annelida</taxon>
        <taxon>Clitellata</taxon>
        <taxon>Hirudinea</taxon>
        <taxon>Rhynchobdellida</taxon>
        <taxon>Glossiphoniidae</taxon>
        <taxon>Helobdella</taxon>
    </lineage>
</organism>
<dbReference type="KEGG" id="hro:HELRODRAFT_175327"/>
<dbReference type="InParanoid" id="T1F951"/>
<reference evidence="1 3" key="2">
    <citation type="journal article" date="2013" name="Nature">
        <title>Insights into bilaterian evolution from three spiralian genomes.</title>
        <authorList>
            <person name="Simakov O."/>
            <person name="Marletaz F."/>
            <person name="Cho S.J."/>
            <person name="Edsinger-Gonzales E."/>
            <person name="Havlak P."/>
            <person name="Hellsten U."/>
            <person name="Kuo D.H."/>
            <person name="Larsson T."/>
            <person name="Lv J."/>
            <person name="Arendt D."/>
            <person name="Savage R."/>
            <person name="Osoegawa K."/>
            <person name="de Jong P."/>
            <person name="Grimwood J."/>
            <person name="Chapman J.A."/>
            <person name="Shapiro H."/>
            <person name="Aerts A."/>
            <person name="Otillar R.P."/>
            <person name="Terry A.Y."/>
            <person name="Boore J.L."/>
            <person name="Grigoriev I.V."/>
            <person name="Lindberg D.R."/>
            <person name="Seaver E.C."/>
            <person name="Weisblat D.A."/>
            <person name="Putnam N.H."/>
            <person name="Rokhsar D.S."/>
        </authorList>
    </citation>
    <scope>NUCLEOTIDE SEQUENCE</scope>
</reference>
<proteinExistence type="predicted"/>
<dbReference type="GeneID" id="20205350"/>
<gene>
    <name evidence="2" type="primary">20205350</name>
    <name evidence="1" type="ORF">HELRODRAFT_175327</name>
</gene>
<dbReference type="AlphaFoldDB" id="T1F951"/>
<reference evidence="2" key="3">
    <citation type="submission" date="2015-06" db="UniProtKB">
        <authorList>
            <consortium name="EnsemblMetazoa"/>
        </authorList>
    </citation>
    <scope>IDENTIFICATION</scope>
</reference>
<sequence length="123" mass="14261">MSANDLSPVSGFLPTTRETIDFVMFRCPRRILCSNFLFSLSEFDISDYMIKVYLLIFITLILLGELESTGLPDCECIAMPLRMTLDEMVPHCLSRHTRILTKSADPERYKIRVEDIGIFMPWF</sequence>
<dbReference type="EMBL" id="AMQM01005221">
    <property type="status" value="NOT_ANNOTATED_CDS"/>
    <property type="molecule type" value="Genomic_DNA"/>
</dbReference>
<dbReference type="EnsemblMetazoa" id="HelroT175327">
    <property type="protein sequence ID" value="HelroP175327"/>
    <property type="gene ID" value="HelroG175327"/>
</dbReference>
<accession>T1F951</accession>